<protein>
    <submittedName>
        <fullName evidence="1">Uncharacterized protein</fullName>
    </submittedName>
</protein>
<gene>
    <name evidence="1" type="ORF">GL263_14685</name>
</gene>
<sequence length="229" mass="25502">MKDWNTADHTIANTEHGILHFTGDVPLVIADWEYTEAAPDSDGRVYASLLGWLANGGGTGRTNDPYTEPIEAGRAHLVRTELRGRQPLTDLDVHVTYHSVGQPYPNTWDHHGCQVTVSWMDRRINANGQPIPEDEIGSTEWTHPVTGQVFDLTEAYVPAGECYYDDPAHPYFTWQHFDRWSGGVPVLHPFWGDDKAPADGAKLLTEGEWVRVADAPKFSERRAAIAADA</sequence>
<evidence type="ECO:0000313" key="2">
    <source>
        <dbReference type="Proteomes" id="UP000766698"/>
    </source>
</evidence>
<organism evidence="1 2">
    <name type="scientific">Streptomyces durbertensis</name>
    <dbReference type="NCBI Taxonomy" id="2448886"/>
    <lineage>
        <taxon>Bacteria</taxon>
        <taxon>Bacillati</taxon>
        <taxon>Actinomycetota</taxon>
        <taxon>Actinomycetes</taxon>
        <taxon>Kitasatosporales</taxon>
        <taxon>Streptomycetaceae</taxon>
        <taxon>Streptomyces</taxon>
    </lineage>
</organism>
<proteinExistence type="predicted"/>
<evidence type="ECO:0000313" key="1">
    <source>
        <dbReference type="EMBL" id="MBB1244803.1"/>
    </source>
</evidence>
<keyword evidence="2" id="KW-1185">Reference proteome</keyword>
<dbReference type="RefSeq" id="WP_182856152.1">
    <property type="nucleotide sequence ID" value="NZ_WMLF01000197.1"/>
</dbReference>
<accession>A0ABR6EHJ2</accession>
<reference evidence="2" key="1">
    <citation type="journal article" date="2020" name="Syst. Appl. Microbiol.">
        <title>Streptomyces alkaliterrae sp. nov., isolated from an alkaline soil, and emended descriptions of Streptomyces alkaliphilus, Streptomyces calidiresistens and Streptomyces durbertensis.</title>
        <authorList>
            <person name="Swiecimska M."/>
            <person name="Golinska P."/>
            <person name="Nouioui I."/>
            <person name="Wypij M."/>
            <person name="Rai M."/>
            <person name="Sangal V."/>
            <person name="Goodfellow M."/>
        </authorList>
    </citation>
    <scope>NUCLEOTIDE SEQUENCE [LARGE SCALE GENOMIC DNA]</scope>
    <source>
        <strain evidence="2">DSM 104538</strain>
    </source>
</reference>
<dbReference type="EMBL" id="WMLF01000197">
    <property type="protein sequence ID" value="MBB1244803.1"/>
    <property type="molecule type" value="Genomic_DNA"/>
</dbReference>
<comment type="caution">
    <text evidence="1">The sequence shown here is derived from an EMBL/GenBank/DDBJ whole genome shotgun (WGS) entry which is preliminary data.</text>
</comment>
<dbReference type="Proteomes" id="UP000766698">
    <property type="component" value="Unassembled WGS sequence"/>
</dbReference>
<name>A0ABR6EHJ2_9ACTN</name>